<keyword evidence="5" id="KW-0547">Nucleotide-binding</keyword>
<comment type="catalytic activity">
    <reaction evidence="1">
        <text>ATP + protein L-histidine = ADP + protein N-phospho-L-histidine.</text>
        <dbReference type="EC" id="2.7.13.3"/>
    </reaction>
</comment>
<name>A0A5A8F1I4_9BACT</name>
<comment type="caution">
    <text evidence="14">The sequence shown here is derived from an EMBL/GenBank/DDBJ whole genome shotgun (WGS) entry which is preliminary data.</text>
</comment>
<dbReference type="CDD" id="cd00156">
    <property type="entry name" value="REC"/>
    <property type="match status" value="1"/>
</dbReference>
<dbReference type="GO" id="GO:0005524">
    <property type="term" value="F:ATP binding"/>
    <property type="evidence" value="ECO:0007669"/>
    <property type="project" value="UniProtKB-KW"/>
</dbReference>
<dbReference type="InterPro" id="IPR004358">
    <property type="entry name" value="Sig_transdc_His_kin-like_C"/>
</dbReference>
<dbReference type="OrthoDB" id="9761183at2"/>
<dbReference type="Pfam" id="PF00072">
    <property type="entry name" value="Response_reg"/>
    <property type="match status" value="1"/>
</dbReference>
<dbReference type="GO" id="GO:0000155">
    <property type="term" value="F:phosphorelay sensor kinase activity"/>
    <property type="evidence" value="ECO:0007669"/>
    <property type="project" value="InterPro"/>
</dbReference>
<dbReference type="SMART" id="SM00388">
    <property type="entry name" value="HisKA"/>
    <property type="match status" value="1"/>
</dbReference>
<evidence type="ECO:0000259" key="13">
    <source>
        <dbReference type="PROSITE" id="PS50113"/>
    </source>
</evidence>
<dbReference type="InterPro" id="IPR011006">
    <property type="entry name" value="CheY-like_superfamily"/>
</dbReference>
<dbReference type="SMART" id="SM00086">
    <property type="entry name" value="PAC"/>
    <property type="match status" value="3"/>
</dbReference>
<evidence type="ECO:0000259" key="12">
    <source>
        <dbReference type="PROSITE" id="PS50112"/>
    </source>
</evidence>
<dbReference type="PANTHER" id="PTHR43065:SF46">
    <property type="entry name" value="C4-DICARBOXYLATE TRANSPORT SENSOR PROTEIN DCTB"/>
    <property type="match status" value="1"/>
</dbReference>
<feature type="domain" description="PAC" evidence="13">
    <location>
        <begin position="81"/>
        <end position="134"/>
    </location>
</feature>
<dbReference type="InterPro" id="IPR036097">
    <property type="entry name" value="HisK_dim/P_sf"/>
</dbReference>
<dbReference type="SUPFAM" id="SSF47384">
    <property type="entry name" value="Homodimeric domain of signal transducing histidine kinase"/>
    <property type="match status" value="1"/>
</dbReference>
<keyword evidence="3 9" id="KW-0597">Phosphoprotein</keyword>
<feature type="domain" description="PAC" evidence="13">
    <location>
        <begin position="501"/>
        <end position="553"/>
    </location>
</feature>
<dbReference type="InterPro" id="IPR005467">
    <property type="entry name" value="His_kinase_dom"/>
</dbReference>
<dbReference type="SMART" id="SM00387">
    <property type="entry name" value="HATPase_c"/>
    <property type="match status" value="1"/>
</dbReference>
<dbReference type="SUPFAM" id="SSF55785">
    <property type="entry name" value="PYP-like sensor domain (PAS domain)"/>
    <property type="match status" value="2"/>
</dbReference>
<dbReference type="InterPro" id="IPR001610">
    <property type="entry name" value="PAC"/>
</dbReference>
<dbReference type="PROSITE" id="PS50110">
    <property type="entry name" value="RESPONSE_REGULATORY"/>
    <property type="match status" value="1"/>
</dbReference>
<evidence type="ECO:0000256" key="1">
    <source>
        <dbReference type="ARBA" id="ARBA00000085"/>
    </source>
</evidence>
<dbReference type="PANTHER" id="PTHR43065">
    <property type="entry name" value="SENSOR HISTIDINE KINASE"/>
    <property type="match status" value="1"/>
</dbReference>
<dbReference type="Gene3D" id="3.40.50.2300">
    <property type="match status" value="1"/>
</dbReference>
<evidence type="ECO:0000256" key="2">
    <source>
        <dbReference type="ARBA" id="ARBA00012438"/>
    </source>
</evidence>
<dbReference type="PROSITE" id="PS50112">
    <property type="entry name" value="PAS"/>
    <property type="match status" value="1"/>
</dbReference>
<keyword evidence="8" id="KW-0902">Two-component regulatory system</keyword>
<reference evidence="14 15" key="1">
    <citation type="submission" date="2019-06" db="EMBL/GenBank/DDBJ databases">
        <title>Genomic insights into carbon and energy metabolism of Deferribacter autotrophicus revealed new metabolic traits in the phylum Deferribacteres.</title>
        <authorList>
            <person name="Slobodkin A.I."/>
            <person name="Slobodkina G.B."/>
            <person name="Allioux M."/>
            <person name="Alain K."/>
            <person name="Jebbar M."/>
            <person name="Shadrin V."/>
            <person name="Kublanov I.V."/>
            <person name="Toshchakov S.V."/>
            <person name="Bonch-Osmolovskaya E.A."/>
        </authorList>
    </citation>
    <scope>NUCLEOTIDE SEQUENCE [LARGE SCALE GENOMIC DNA]</scope>
    <source>
        <strain evidence="14 15">SL50</strain>
    </source>
</reference>
<feature type="domain" description="Histidine kinase" evidence="10">
    <location>
        <begin position="566"/>
        <end position="789"/>
    </location>
</feature>
<dbReference type="Gene3D" id="1.10.287.130">
    <property type="match status" value="1"/>
</dbReference>
<dbReference type="PROSITE" id="PS50113">
    <property type="entry name" value="PAC"/>
    <property type="match status" value="2"/>
</dbReference>
<organism evidence="14 15">
    <name type="scientific">Deferribacter autotrophicus</name>
    <dbReference type="NCBI Taxonomy" id="500465"/>
    <lineage>
        <taxon>Bacteria</taxon>
        <taxon>Pseudomonadati</taxon>
        <taxon>Deferribacterota</taxon>
        <taxon>Deferribacteres</taxon>
        <taxon>Deferribacterales</taxon>
        <taxon>Deferribacteraceae</taxon>
        <taxon>Deferribacter</taxon>
    </lineage>
</organism>
<feature type="modified residue" description="4-aspartylphosphate" evidence="9">
    <location>
        <position position="859"/>
    </location>
</feature>
<dbReference type="Proteomes" id="UP000322876">
    <property type="component" value="Unassembled WGS sequence"/>
</dbReference>
<feature type="domain" description="PAS" evidence="12">
    <location>
        <begin position="158"/>
        <end position="195"/>
    </location>
</feature>
<dbReference type="PROSITE" id="PS50109">
    <property type="entry name" value="HIS_KIN"/>
    <property type="match status" value="1"/>
</dbReference>
<dbReference type="Pfam" id="PF13426">
    <property type="entry name" value="PAS_9"/>
    <property type="match status" value="3"/>
</dbReference>
<evidence type="ECO:0000256" key="8">
    <source>
        <dbReference type="ARBA" id="ARBA00023012"/>
    </source>
</evidence>
<dbReference type="PRINTS" id="PR00344">
    <property type="entry name" value="BCTRLSENSOR"/>
</dbReference>
<feature type="domain" description="Response regulatory" evidence="11">
    <location>
        <begin position="810"/>
        <end position="923"/>
    </location>
</feature>
<dbReference type="SUPFAM" id="SSF55874">
    <property type="entry name" value="ATPase domain of HSP90 chaperone/DNA topoisomerase II/histidine kinase"/>
    <property type="match status" value="1"/>
</dbReference>
<keyword evidence="6" id="KW-0418">Kinase</keyword>
<dbReference type="Gene3D" id="3.30.565.10">
    <property type="entry name" value="Histidine kinase-like ATPase, C-terminal domain"/>
    <property type="match status" value="1"/>
</dbReference>
<dbReference type="SUPFAM" id="SSF52172">
    <property type="entry name" value="CheY-like"/>
    <property type="match status" value="1"/>
</dbReference>
<evidence type="ECO:0000256" key="6">
    <source>
        <dbReference type="ARBA" id="ARBA00022777"/>
    </source>
</evidence>
<evidence type="ECO:0000256" key="7">
    <source>
        <dbReference type="ARBA" id="ARBA00022840"/>
    </source>
</evidence>
<proteinExistence type="predicted"/>
<dbReference type="SMART" id="SM00091">
    <property type="entry name" value="PAS"/>
    <property type="match status" value="3"/>
</dbReference>
<dbReference type="Pfam" id="PF02518">
    <property type="entry name" value="HATPase_c"/>
    <property type="match status" value="1"/>
</dbReference>
<keyword evidence="4" id="KW-0808">Transferase</keyword>
<dbReference type="InterPro" id="IPR003661">
    <property type="entry name" value="HisK_dim/P_dom"/>
</dbReference>
<dbReference type="EMBL" id="VFJB01000006">
    <property type="protein sequence ID" value="KAA0257770.1"/>
    <property type="molecule type" value="Genomic_DNA"/>
</dbReference>
<dbReference type="InterPro" id="IPR003594">
    <property type="entry name" value="HATPase_dom"/>
</dbReference>
<evidence type="ECO:0000313" key="15">
    <source>
        <dbReference type="Proteomes" id="UP000322876"/>
    </source>
</evidence>
<evidence type="ECO:0000256" key="9">
    <source>
        <dbReference type="PROSITE-ProRule" id="PRU00169"/>
    </source>
</evidence>
<dbReference type="AlphaFoldDB" id="A0A5A8F1I4"/>
<sequence>MENTLELYMRADAFFFKKILDNLPDIVFSVNKDLTILFANHKAKEKGFIEGNKCFDNKKEFHNICQNVSKCPAKEVIITGKSSDNELKVPFNGKTKYLQITSTPIIINKKTIDNVLITIKDITDKKKIQIQLEERNQIFRDLYEKTSVAIIFYQDDIIIFANPAATKITGYSKNEIVGMKFWELVDDNFQEIVKKRGRKRQEGYDPENKYEILVKRKDGKKRWVLLEGRVTTYNGKHAGLITAIDIHEEKSAKKKLQNHLNLLFILHELNKNLKLLQSKELILSETANLLSKYNDIKCFSIVLLDNNKEISDFITYGFTKDDETLFAKNLEKGLPECINALHNQNYIVLNDHHNNKTCKTCPYLNLQHGSLTFSSKIQYLNNFYGYIILNINAWDRKLEEFERIILSEISNLIASTFYRLEQSMKLSNLSEDFEKFLEENLAAICITTPKGDFIDCNQAFLNLFKYKDKNELKTINASNFYKDRKQRELFLKILKEKKTVKNIEMTYIDKEGNETIVLENAVGRFDKDGNLTHVYSFLYDITLYKNFEFQIINTEKLRSIAYFTAGIAHELNNMLTPIVTLSSYLLKNKDLPEQLKKSAKIIHESSNKSAQLINKLLEFSRESKSDIKILNIKKLINDTVPLIKSTLGENISLIIDIPSNLPAFEGDPIQMTQVILNLTANAKDAMPNGGVFQITANCKVIDEYSSLFNPELNPGAYIELSISDTGVGIAEKDLPKIFEPFYTTKKAGGGTGLGLATSYGIIKKHGGTITAESEVGKGTTFKIYLPTIMHTYNLVSDLSIQSKRDKTKKTILLVDDEDSILDSAKIILDRELYDIMTSNSYNDALIKFTSNNIELAIIDIFLYDKNGIDLAKKFLTLKPEMPIIFISGSDESKLIKEIFDKNYPFFKKPFDAKELLKVIKNLLKK</sequence>
<protein>
    <recommendedName>
        <fullName evidence="2">histidine kinase</fullName>
        <ecNumber evidence="2">2.7.13.3</ecNumber>
    </recommendedName>
</protein>
<accession>A0A5A8F1I4</accession>
<evidence type="ECO:0000256" key="4">
    <source>
        <dbReference type="ARBA" id="ARBA00022679"/>
    </source>
</evidence>
<dbReference type="CDD" id="cd00130">
    <property type="entry name" value="PAS"/>
    <property type="match status" value="2"/>
</dbReference>
<dbReference type="InterPro" id="IPR035965">
    <property type="entry name" value="PAS-like_dom_sf"/>
</dbReference>
<dbReference type="Pfam" id="PF00512">
    <property type="entry name" value="HisKA"/>
    <property type="match status" value="1"/>
</dbReference>
<evidence type="ECO:0000259" key="10">
    <source>
        <dbReference type="PROSITE" id="PS50109"/>
    </source>
</evidence>
<dbReference type="CDD" id="cd00082">
    <property type="entry name" value="HisKA"/>
    <property type="match status" value="1"/>
</dbReference>
<dbReference type="InterPro" id="IPR000014">
    <property type="entry name" value="PAS"/>
</dbReference>
<dbReference type="NCBIfam" id="TIGR00229">
    <property type="entry name" value="sensory_box"/>
    <property type="match status" value="2"/>
</dbReference>
<keyword evidence="15" id="KW-1185">Reference proteome</keyword>
<dbReference type="InterPro" id="IPR001789">
    <property type="entry name" value="Sig_transdc_resp-reg_receiver"/>
</dbReference>
<dbReference type="InterPro" id="IPR036890">
    <property type="entry name" value="HATPase_C_sf"/>
</dbReference>
<keyword evidence="7" id="KW-0067">ATP-binding</keyword>
<dbReference type="InterPro" id="IPR000700">
    <property type="entry name" value="PAS-assoc_C"/>
</dbReference>
<evidence type="ECO:0000313" key="14">
    <source>
        <dbReference type="EMBL" id="KAA0257770.1"/>
    </source>
</evidence>
<evidence type="ECO:0000259" key="11">
    <source>
        <dbReference type="PROSITE" id="PS50110"/>
    </source>
</evidence>
<evidence type="ECO:0000256" key="3">
    <source>
        <dbReference type="ARBA" id="ARBA00022553"/>
    </source>
</evidence>
<evidence type="ECO:0000256" key="5">
    <source>
        <dbReference type="ARBA" id="ARBA00022741"/>
    </source>
</evidence>
<dbReference type="Gene3D" id="3.30.450.20">
    <property type="entry name" value="PAS domain"/>
    <property type="match status" value="3"/>
</dbReference>
<dbReference type="SMART" id="SM00448">
    <property type="entry name" value="REC"/>
    <property type="match status" value="1"/>
</dbReference>
<dbReference type="EC" id="2.7.13.3" evidence="2"/>
<gene>
    <name evidence="14" type="ORF">FHQ18_08490</name>
</gene>
<dbReference type="RefSeq" id="WP_149266743.1">
    <property type="nucleotide sequence ID" value="NZ_VFJB01000006.1"/>
</dbReference>